<evidence type="ECO:0000313" key="15">
    <source>
        <dbReference type="Proteomes" id="UP000001744"/>
    </source>
</evidence>
<comment type="subunit">
    <text evidence="12">Component of the ubiquinol-cytochrome c oxidoreductase (cytochrome b-c1 complex, complex III, CIII), a multisubunit enzyme composed of 3 respiratory subunits cytochrome b, cytochrome c1 and Rieske protein, 2 core protein subunits, and additional low-molecular weight protein subunits.</text>
</comment>
<evidence type="ECO:0000313" key="13">
    <source>
        <dbReference type="EMBL" id="EEB06711.2"/>
    </source>
</evidence>
<dbReference type="GO" id="GO:0045275">
    <property type="term" value="C:respiratory chain complex III"/>
    <property type="evidence" value="ECO:0007669"/>
    <property type="project" value="UniProtKB-UniRule"/>
</dbReference>
<dbReference type="Pfam" id="PF05365">
    <property type="entry name" value="UCR_UQCRX_QCR9"/>
    <property type="match status" value="1"/>
</dbReference>
<dbReference type="GO" id="GO:0005743">
    <property type="term" value="C:mitochondrial inner membrane"/>
    <property type="evidence" value="ECO:0007669"/>
    <property type="project" value="UniProtKB-SubCell"/>
</dbReference>
<evidence type="ECO:0000256" key="2">
    <source>
        <dbReference type="ARBA" id="ARBA00007856"/>
    </source>
</evidence>
<feature type="transmembrane region" description="Helical" evidence="12">
    <location>
        <begin position="15"/>
        <end position="34"/>
    </location>
</feature>
<evidence type="ECO:0000256" key="3">
    <source>
        <dbReference type="ARBA" id="ARBA00022448"/>
    </source>
</evidence>
<organism evidence="13 15">
    <name type="scientific">Schizosaccharomyces japonicus (strain yFS275 / FY16936)</name>
    <name type="common">Fission yeast</name>
    <dbReference type="NCBI Taxonomy" id="402676"/>
    <lineage>
        <taxon>Eukaryota</taxon>
        <taxon>Fungi</taxon>
        <taxon>Dikarya</taxon>
        <taxon>Ascomycota</taxon>
        <taxon>Taphrinomycotina</taxon>
        <taxon>Schizosaccharomycetes</taxon>
        <taxon>Schizosaccharomycetales</taxon>
        <taxon>Schizosaccharomycetaceae</taxon>
        <taxon>Schizosaccharomyces</taxon>
    </lineage>
</organism>
<evidence type="ECO:0000256" key="7">
    <source>
        <dbReference type="ARBA" id="ARBA00022982"/>
    </source>
</evidence>
<dbReference type="PANTHER" id="PTHR12980">
    <property type="entry name" value="UBIQUINOL-CYTOCHROME C REDUCTASE COMPLEX, SUBUNIT X"/>
    <property type="match status" value="1"/>
</dbReference>
<accession>B6JYU3</accession>
<dbReference type="InterPro" id="IPR036656">
    <property type="entry name" value="QCR9_sf"/>
</dbReference>
<sequence length="67" mass="7837">MNSSLYNLLFKRNSTFIATVFASAFFLKIGLDVITDKVWEKSNAGMQWKDVKPKFLKKEEEDDEDEE</sequence>
<dbReference type="Gene3D" id="1.20.5.260">
    <property type="entry name" value="Cytochrome b-c1 complex subunit 9"/>
    <property type="match status" value="1"/>
</dbReference>
<keyword evidence="4 12" id="KW-0679">Respiratory chain</keyword>
<keyword evidence="6 12" id="KW-0999">Mitochondrion inner membrane</keyword>
<proteinExistence type="inferred from homology"/>
<evidence type="ECO:0000256" key="1">
    <source>
        <dbReference type="ARBA" id="ARBA00004434"/>
    </source>
</evidence>
<gene>
    <name evidence="14" type="primary">qcr9</name>
    <name evidence="13" type="ORF">SJAG_01763</name>
</gene>
<dbReference type="RefSeq" id="XP_002173004.2">
    <property type="nucleotide sequence ID" value="XM_002172968.2"/>
</dbReference>
<evidence type="ECO:0000256" key="4">
    <source>
        <dbReference type="ARBA" id="ARBA00022660"/>
    </source>
</evidence>
<comment type="similarity">
    <text evidence="2 12">Belongs to the UQCR10/QCR9 family.</text>
</comment>
<dbReference type="PANTHER" id="PTHR12980:SF0">
    <property type="entry name" value="CYTOCHROME B-C1 COMPLEX SUBUNIT 9"/>
    <property type="match status" value="1"/>
</dbReference>
<protein>
    <recommendedName>
        <fullName evidence="11 12">Complex III subunit 9</fullName>
    </recommendedName>
</protein>
<name>B6JYU3_SCHJY</name>
<dbReference type="JaponicusDB" id="SJAG_01763">
    <property type="gene designation" value="qcr9"/>
</dbReference>
<evidence type="ECO:0000256" key="8">
    <source>
        <dbReference type="ARBA" id="ARBA00022989"/>
    </source>
</evidence>
<dbReference type="GeneID" id="7048193"/>
<dbReference type="eggNOG" id="KOG3494">
    <property type="taxonomic scope" value="Eukaryota"/>
</dbReference>
<evidence type="ECO:0000256" key="11">
    <source>
        <dbReference type="ARBA" id="ARBA00044247"/>
    </source>
</evidence>
<dbReference type="SUPFAM" id="SSF81514">
    <property type="entry name" value="Subunit X (non-heme 7 kDa protein) of cytochrome bc1 complex (Ubiquinol-cytochrome c reductase)"/>
    <property type="match status" value="1"/>
</dbReference>
<comment type="subcellular location">
    <subcellularLocation>
        <location evidence="1 12">Mitochondrion inner membrane</location>
        <topology evidence="1 12">Single-pass membrane protein</topology>
    </subcellularLocation>
</comment>
<dbReference type="OMA" id="IKHKYEV"/>
<reference evidence="13 15" key="1">
    <citation type="journal article" date="2011" name="Science">
        <title>Comparative functional genomics of the fission yeasts.</title>
        <authorList>
            <person name="Rhind N."/>
            <person name="Chen Z."/>
            <person name="Yassour M."/>
            <person name="Thompson D.A."/>
            <person name="Haas B.J."/>
            <person name="Habib N."/>
            <person name="Wapinski I."/>
            <person name="Roy S."/>
            <person name="Lin M.F."/>
            <person name="Heiman D.I."/>
            <person name="Young S.K."/>
            <person name="Furuya K."/>
            <person name="Guo Y."/>
            <person name="Pidoux A."/>
            <person name="Chen H.M."/>
            <person name="Robbertse B."/>
            <person name="Goldberg J.M."/>
            <person name="Aoki K."/>
            <person name="Bayne E.H."/>
            <person name="Berlin A.M."/>
            <person name="Desjardins C.A."/>
            <person name="Dobbs E."/>
            <person name="Dukaj L."/>
            <person name="Fan L."/>
            <person name="FitzGerald M.G."/>
            <person name="French C."/>
            <person name="Gujja S."/>
            <person name="Hansen K."/>
            <person name="Keifenheim D."/>
            <person name="Levin J.Z."/>
            <person name="Mosher R.A."/>
            <person name="Mueller C.A."/>
            <person name="Pfiffner J."/>
            <person name="Priest M."/>
            <person name="Russ C."/>
            <person name="Smialowska A."/>
            <person name="Swoboda P."/>
            <person name="Sykes S.M."/>
            <person name="Vaughn M."/>
            <person name="Vengrova S."/>
            <person name="Yoder R."/>
            <person name="Zeng Q."/>
            <person name="Allshire R."/>
            <person name="Baulcombe D."/>
            <person name="Birren B.W."/>
            <person name="Brown W."/>
            <person name="Ekwall K."/>
            <person name="Kellis M."/>
            <person name="Leatherwood J."/>
            <person name="Levin H."/>
            <person name="Margalit H."/>
            <person name="Martienssen R."/>
            <person name="Nieduszynski C.A."/>
            <person name="Spatafora J.W."/>
            <person name="Friedman N."/>
            <person name="Dalgaard J.Z."/>
            <person name="Baumann P."/>
            <person name="Niki H."/>
            <person name="Regev A."/>
            <person name="Nusbaum C."/>
        </authorList>
    </citation>
    <scope>NUCLEOTIDE SEQUENCE [LARGE SCALE GENOMIC DNA]</scope>
    <source>
        <strain evidence="15">yFS275 / FY16936</strain>
    </source>
</reference>
<dbReference type="EMBL" id="KE651168">
    <property type="protein sequence ID" value="EEB06711.2"/>
    <property type="molecule type" value="Genomic_DNA"/>
</dbReference>
<keyword evidence="9 12" id="KW-0496">Mitochondrion</keyword>
<dbReference type="VEuPathDB" id="FungiDB:SJAG_01763"/>
<keyword evidence="10 12" id="KW-0472">Membrane</keyword>
<keyword evidence="15" id="KW-1185">Reference proteome</keyword>
<keyword evidence="7 12" id="KW-0249">Electron transport</keyword>
<dbReference type="FunFam" id="1.20.5.260:FF:000001">
    <property type="entry name" value="Cytochrome b-c1 complex subunit 9"/>
    <property type="match status" value="1"/>
</dbReference>
<evidence type="ECO:0000256" key="6">
    <source>
        <dbReference type="ARBA" id="ARBA00022792"/>
    </source>
</evidence>
<dbReference type="InterPro" id="IPR008027">
    <property type="entry name" value="QCR9"/>
</dbReference>
<keyword evidence="3 12" id="KW-0813">Transport</keyword>
<evidence type="ECO:0000256" key="10">
    <source>
        <dbReference type="ARBA" id="ARBA00023136"/>
    </source>
</evidence>
<evidence type="ECO:0000313" key="14">
    <source>
        <dbReference type="JaponicusDB" id="SJAG_01763"/>
    </source>
</evidence>
<dbReference type="Proteomes" id="UP000001744">
    <property type="component" value="Unassembled WGS sequence"/>
</dbReference>
<dbReference type="AlphaFoldDB" id="B6JYU3"/>
<evidence type="ECO:0000256" key="5">
    <source>
        <dbReference type="ARBA" id="ARBA00022692"/>
    </source>
</evidence>
<comment type="function">
    <text evidence="12">Component of the ubiquinol-cytochrome c oxidoreductase, a multisubunit transmembrane complex that is part of the mitochondrial electron transport chain which drives oxidative phosphorylation. The complex plays an important role in the uptake of multiple carbon sources present in different host niches.</text>
</comment>
<dbReference type="HOGENOM" id="CLU_171977_3_0_1"/>
<dbReference type="OrthoDB" id="44067at2759"/>
<keyword evidence="8 12" id="KW-1133">Transmembrane helix</keyword>
<evidence type="ECO:0000256" key="12">
    <source>
        <dbReference type="RuleBase" id="RU368056"/>
    </source>
</evidence>
<keyword evidence="5 12" id="KW-0812">Transmembrane</keyword>
<dbReference type="GO" id="GO:0006122">
    <property type="term" value="P:mitochondrial electron transport, ubiquinol to cytochrome c"/>
    <property type="evidence" value="ECO:0007669"/>
    <property type="project" value="UniProtKB-UniRule"/>
</dbReference>
<dbReference type="STRING" id="402676.B6JYU3"/>
<evidence type="ECO:0000256" key="9">
    <source>
        <dbReference type="ARBA" id="ARBA00023128"/>
    </source>
</evidence>